<organism evidence="2 3">
    <name type="scientific">Epilithonimonas lactis</name>
    <dbReference type="NCBI Taxonomy" id="421072"/>
    <lineage>
        <taxon>Bacteria</taxon>
        <taxon>Pseudomonadati</taxon>
        <taxon>Bacteroidota</taxon>
        <taxon>Flavobacteriia</taxon>
        <taxon>Flavobacteriales</taxon>
        <taxon>Weeksellaceae</taxon>
        <taxon>Chryseobacterium group</taxon>
        <taxon>Epilithonimonas</taxon>
    </lineage>
</organism>
<keyword evidence="1" id="KW-1133">Transmembrane helix</keyword>
<gene>
    <name evidence="2" type="ORF">IO89_11065</name>
</gene>
<feature type="transmembrane region" description="Helical" evidence="1">
    <location>
        <begin position="52"/>
        <end position="71"/>
    </location>
</feature>
<keyword evidence="3" id="KW-1185">Reference proteome</keyword>
<evidence type="ECO:0000256" key="1">
    <source>
        <dbReference type="SAM" id="Phobius"/>
    </source>
</evidence>
<dbReference type="EMBL" id="JPLY01000004">
    <property type="protein sequence ID" value="KFC20780.1"/>
    <property type="molecule type" value="Genomic_DNA"/>
</dbReference>
<comment type="caution">
    <text evidence="2">The sequence shown here is derived from an EMBL/GenBank/DDBJ whole genome shotgun (WGS) entry which is preliminary data.</text>
</comment>
<dbReference type="Proteomes" id="UP000028623">
    <property type="component" value="Unassembled WGS sequence"/>
</dbReference>
<keyword evidence="1" id="KW-0812">Transmembrane</keyword>
<sequence length="103" mass="11803">MLIKSSTSSASLSLIVLICVIIINYNILDNYNNSDGKTKAFYDAVVFSKFSFKYYLLIFSIVSLILIRVGFRNNEKILSLRLSIILVIISTVSIFFSFWKLFI</sequence>
<proteinExistence type="predicted"/>
<name>A0A085BE85_9FLAO</name>
<reference evidence="2 3" key="1">
    <citation type="submission" date="2014-07" db="EMBL/GenBank/DDBJ databases">
        <title>Epilithonimonas lactis LMG 22401 Genome.</title>
        <authorList>
            <person name="Pipes S.E."/>
            <person name="Stropko S.J."/>
        </authorList>
    </citation>
    <scope>NUCLEOTIDE SEQUENCE [LARGE SCALE GENOMIC DNA]</scope>
    <source>
        <strain evidence="2 3">LMG 24401</strain>
    </source>
</reference>
<evidence type="ECO:0000313" key="2">
    <source>
        <dbReference type="EMBL" id="KFC20780.1"/>
    </source>
</evidence>
<evidence type="ECO:0000313" key="3">
    <source>
        <dbReference type="Proteomes" id="UP000028623"/>
    </source>
</evidence>
<keyword evidence="1" id="KW-0472">Membrane</keyword>
<feature type="transmembrane region" description="Helical" evidence="1">
    <location>
        <begin position="78"/>
        <end position="99"/>
    </location>
</feature>
<accession>A0A085BE85</accession>
<protein>
    <submittedName>
        <fullName evidence="2">Uncharacterized protein</fullName>
    </submittedName>
</protein>
<dbReference type="AlphaFoldDB" id="A0A085BE85"/>
<dbReference type="eggNOG" id="ENOG502ZQX1">
    <property type="taxonomic scope" value="Bacteria"/>
</dbReference>
<feature type="transmembrane region" description="Helical" evidence="1">
    <location>
        <begin position="12"/>
        <end position="28"/>
    </location>
</feature>